<proteinExistence type="predicted"/>
<name>A0ABQ9K6U1_9CUCU</name>
<keyword evidence="2" id="KW-1185">Reference proteome</keyword>
<evidence type="ECO:0000313" key="2">
    <source>
        <dbReference type="Proteomes" id="UP001162164"/>
    </source>
</evidence>
<gene>
    <name evidence="1" type="ORF">NQ317_014405</name>
</gene>
<dbReference type="EMBL" id="JAPWTJ010000009">
    <property type="protein sequence ID" value="KAJ8985752.1"/>
    <property type="molecule type" value="Genomic_DNA"/>
</dbReference>
<dbReference type="Proteomes" id="UP001162164">
    <property type="component" value="Unassembled WGS sequence"/>
</dbReference>
<comment type="caution">
    <text evidence="1">The sequence shown here is derived from an EMBL/GenBank/DDBJ whole genome shotgun (WGS) entry which is preliminary data.</text>
</comment>
<protein>
    <submittedName>
        <fullName evidence="1">Uncharacterized protein</fullName>
    </submittedName>
</protein>
<evidence type="ECO:0000313" key="1">
    <source>
        <dbReference type="EMBL" id="KAJ8985752.1"/>
    </source>
</evidence>
<sequence length="82" mass="9535">MPVRGVNCWEKSCTPFRISGISLVFQVFHKYLMYFASTSSILRYFGSTSSHMYTIFHSNSPLMPVAYDNIDGKKDVNMRWKL</sequence>
<organism evidence="1 2">
    <name type="scientific">Molorchus minor</name>
    <dbReference type="NCBI Taxonomy" id="1323400"/>
    <lineage>
        <taxon>Eukaryota</taxon>
        <taxon>Metazoa</taxon>
        <taxon>Ecdysozoa</taxon>
        <taxon>Arthropoda</taxon>
        <taxon>Hexapoda</taxon>
        <taxon>Insecta</taxon>
        <taxon>Pterygota</taxon>
        <taxon>Neoptera</taxon>
        <taxon>Endopterygota</taxon>
        <taxon>Coleoptera</taxon>
        <taxon>Polyphaga</taxon>
        <taxon>Cucujiformia</taxon>
        <taxon>Chrysomeloidea</taxon>
        <taxon>Cerambycidae</taxon>
        <taxon>Lamiinae</taxon>
        <taxon>Monochamini</taxon>
        <taxon>Molorchus</taxon>
    </lineage>
</organism>
<reference evidence="1" key="1">
    <citation type="journal article" date="2023" name="Insect Mol. Biol.">
        <title>Genome sequencing provides insights into the evolution of gene families encoding plant cell wall-degrading enzymes in longhorned beetles.</title>
        <authorList>
            <person name="Shin N.R."/>
            <person name="Okamura Y."/>
            <person name="Kirsch R."/>
            <person name="Pauchet Y."/>
        </authorList>
    </citation>
    <scope>NUCLEOTIDE SEQUENCE</scope>
    <source>
        <strain evidence="1">MMC_N1</strain>
    </source>
</reference>
<accession>A0ABQ9K6U1</accession>